<evidence type="ECO:0000256" key="2">
    <source>
        <dbReference type="SAM" id="Phobius"/>
    </source>
</evidence>
<dbReference type="AlphaFoldDB" id="A0A379FLP2"/>
<protein>
    <submittedName>
        <fullName evidence="4">Invasin</fullName>
    </submittedName>
</protein>
<evidence type="ECO:0000313" key="4">
    <source>
        <dbReference type="EMBL" id="SUC29601.1"/>
    </source>
</evidence>
<reference evidence="4 5" key="1">
    <citation type="submission" date="2018-06" db="EMBL/GenBank/DDBJ databases">
        <authorList>
            <consortium name="Pathogen Informatics"/>
            <person name="Doyle S."/>
        </authorList>
    </citation>
    <scope>NUCLEOTIDE SEQUENCE [LARGE SCALE GENOMIC DNA]</scope>
    <source>
        <strain evidence="4 5">NCTC11801</strain>
    </source>
</reference>
<evidence type="ECO:0000313" key="5">
    <source>
        <dbReference type="Proteomes" id="UP000254208"/>
    </source>
</evidence>
<dbReference type="GO" id="GO:0009279">
    <property type="term" value="C:cell outer membrane"/>
    <property type="evidence" value="ECO:0007669"/>
    <property type="project" value="TreeGrafter"/>
</dbReference>
<evidence type="ECO:0000259" key="3">
    <source>
        <dbReference type="SMART" id="SM00634"/>
    </source>
</evidence>
<sequence>MNSATSTIKQILRHKISNGFVLFTAIWSSAIMPVMPSYAKMLTPDDLPTLGSDPVLTNDDKTEKLIAEYSQSAARFISDKKKAADLADMAQDFARSKVTNAATDEINRWLSKTGNAKFSVDVDKKLSIKNTQLDWLVPWYDSTDLLLFTQHNIHRTDGRLQTNNGIGVRRFTPKSMMGVNAFFDHDLSRYHSRLGFGAEYAQDFLKLSANTYLRASEWRSASELNNDYNARPANGWDLQAEGWLPSYPNIGGNLKFEQYFGDDVALFGKDKRQKDPLATTVGVNWTPFSLMTLSAEHKISGGLSETNAKLEFTWALGKSLAEQLDPTKVGDSRRLLGSRYDFVNRNNNIILEYQKKTLITLSLPAIIQGKTGDEIPLINALNTKYSLDKLTIHAPEFLMAGGEIILDGALTKIKLPSYKVAMTEQERKKNNLYRFTVTASDSKGNITPQASTFVEVTNSGVLSIKHNEVIKKGNFLANGQDINALTVTARDVLGNVAPDSTVTFTLPAELKLVTQKATSSSMAFKNLYKKMQAAKSTDKQKYKVITNIKGEASVQFTSLTTGEHRVQAVANGGIPIETAFFFIADTQQAHINHFNVLSDNAVADGKSKNKIQFHITDNHSHPIQGTMLQLDAINANATQLSPTDEQGNTEVEVKSQVAGPIKITATLNEQSVTVETHFVFGQLAHVTILELAPAAAGADSNIKISLTDTHGNAVSGADGTVIVNIDGKPTPIIISETFPGSGVYTGKLPGQHSGTPNITVTVDGQTSPPETLIVEQPKTISPNNTDGTGQKGEKGVIDSIVATPNKTHGLQSGDTLDVTVTITDTFGNGLSGLNTNNIDIGKHKGDTLTWKDNGDGSYTTTLPLTETGTNNLTASINGTISPKN</sequence>
<dbReference type="Gene3D" id="2.40.160.160">
    <property type="entry name" value="Inverse autotransporter, beta-domain"/>
    <property type="match status" value="1"/>
</dbReference>
<dbReference type="InterPro" id="IPR038177">
    <property type="entry name" value="IAT_beta_sf"/>
</dbReference>
<evidence type="ECO:0000256" key="1">
    <source>
        <dbReference type="ARBA" id="ARBA00010116"/>
    </source>
</evidence>
<dbReference type="InterPro" id="IPR003535">
    <property type="entry name" value="Intimin/invasin_bac"/>
</dbReference>
<dbReference type="PANTHER" id="PTHR39576">
    <property type="entry name" value="ATTACHING AND EFFACING PROTEIN HOMOLOG-RELATED-RELATED"/>
    <property type="match status" value="1"/>
</dbReference>
<dbReference type="InterPro" id="IPR051715">
    <property type="entry name" value="Intimin-Invasin_domain"/>
</dbReference>
<gene>
    <name evidence="4" type="ORF">NCTC11801_00504</name>
</gene>
<keyword evidence="2" id="KW-0812">Transmembrane</keyword>
<keyword evidence="2" id="KW-0472">Membrane</keyword>
<dbReference type="FunFam" id="2.40.160.160:FF:000001">
    <property type="entry name" value="Intimin-like inverse autotransporter SinH"/>
    <property type="match status" value="1"/>
</dbReference>
<proteinExistence type="inferred from homology"/>
<dbReference type="InterPro" id="IPR008964">
    <property type="entry name" value="Invasin/intimin_cell_adhesion"/>
</dbReference>
<dbReference type="Proteomes" id="UP000254208">
    <property type="component" value="Unassembled WGS sequence"/>
</dbReference>
<dbReference type="PRINTS" id="PR01369">
    <property type="entry name" value="INTIMIN"/>
</dbReference>
<feature type="domain" description="Big-1" evidence="3">
    <location>
        <begin position="465"/>
        <end position="580"/>
    </location>
</feature>
<dbReference type="InterPro" id="IPR003344">
    <property type="entry name" value="Big_1_dom"/>
</dbReference>
<dbReference type="Pfam" id="PF11924">
    <property type="entry name" value="IAT_beta"/>
    <property type="match status" value="1"/>
</dbReference>
<dbReference type="EMBL" id="UGTZ01000001">
    <property type="protein sequence ID" value="SUC29601.1"/>
    <property type="molecule type" value="Genomic_DNA"/>
</dbReference>
<dbReference type="Pfam" id="PF02369">
    <property type="entry name" value="Big_1"/>
    <property type="match status" value="1"/>
</dbReference>
<dbReference type="SUPFAM" id="SSF49373">
    <property type="entry name" value="Invasin/intimin cell-adhesion fragments"/>
    <property type="match status" value="4"/>
</dbReference>
<feature type="transmembrane region" description="Helical" evidence="2">
    <location>
        <begin position="20"/>
        <end position="39"/>
    </location>
</feature>
<organism evidence="4 5">
    <name type="scientific">Providencia rettgeri</name>
    <dbReference type="NCBI Taxonomy" id="587"/>
    <lineage>
        <taxon>Bacteria</taxon>
        <taxon>Pseudomonadati</taxon>
        <taxon>Pseudomonadota</taxon>
        <taxon>Gammaproteobacteria</taxon>
        <taxon>Enterobacterales</taxon>
        <taxon>Morganellaceae</taxon>
        <taxon>Providencia</taxon>
    </lineage>
</organism>
<dbReference type="PANTHER" id="PTHR39576:SF2">
    <property type="entry name" value="ATTACHING AND EFFACING PROTEIN HOMOLOG-RELATED"/>
    <property type="match status" value="1"/>
</dbReference>
<keyword evidence="2" id="KW-1133">Transmembrane helix</keyword>
<dbReference type="GO" id="GO:0007155">
    <property type="term" value="P:cell adhesion"/>
    <property type="evidence" value="ECO:0007669"/>
    <property type="project" value="InterPro"/>
</dbReference>
<name>A0A379FLP2_PRORE</name>
<dbReference type="InterPro" id="IPR013783">
    <property type="entry name" value="Ig-like_fold"/>
</dbReference>
<dbReference type="Gene3D" id="2.60.40.10">
    <property type="entry name" value="Immunoglobulins"/>
    <property type="match status" value="4"/>
</dbReference>
<accession>A0A379FLP2</accession>
<dbReference type="InterPro" id="IPR024519">
    <property type="entry name" value="IAT_beta"/>
</dbReference>
<dbReference type="SMART" id="SM00634">
    <property type="entry name" value="BID_1"/>
    <property type="match status" value="2"/>
</dbReference>
<feature type="domain" description="Big-1" evidence="3">
    <location>
        <begin position="590"/>
        <end position="677"/>
    </location>
</feature>
<comment type="similarity">
    <text evidence="1">Belongs to the intimin/invasin family.</text>
</comment>